<name>A0A3E0K9M6_9BACI</name>
<dbReference type="Proteomes" id="UP000257014">
    <property type="component" value="Unassembled WGS sequence"/>
</dbReference>
<evidence type="ECO:0000313" key="1">
    <source>
        <dbReference type="EMBL" id="REJ31623.1"/>
    </source>
</evidence>
<organism evidence="1 2">
    <name type="scientific">Caldibacillus debilis</name>
    <dbReference type="NCBI Taxonomy" id="301148"/>
    <lineage>
        <taxon>Bacteria</taxon>
        <taxon>Bacillati</taxon>
        <taxon>Bacillota</taxon>
        <taxon>Bacilli</taxon>
        <taxon>Bacillales</taxon>
        <taxon>Bacillaceae</taxon>
        <taxon>Caldibacillus</taxon>
    </lineage>
</organism>
<accession>A0A3E0K9M6</accession>
<protein>
    <submittedName>
        <fullName evidence="1">Uncharacterized protein</fullName>
    </submittedName>
</protein>
<sequence length="81" mass="9118">MCKIPLPFAGRQPSGKDSLCARIFLHKFSDFIGCGGEEGCRRPGFGNHRLHCNDRRSEENRFEKHRRMANGRLQGEAASDG</sequence>
<proteinExistence type="predicted"/>
<evidence type="ECO:0000313" key="2">
    <source>
        <dbReference type="Proteomes" id="UP000257014"/>
    </source>
</evidence>
<comment type="caution">
    <text evidence="1">The sequence shown here is derived from an EMBL/GenBank/DDBJ whole genome shotgun (WGS) entry which is preliminary data.</text>
</comment>
<dbReference type="AlphaFoldDB" id="A0A3E0K9M6"/>
<reference evidence="1 2" key="1">
    <citation type="submission" date="2018-03" db="EMBL/GenBank/DDBJ databases">
        <authorList>
            <person name="Keele B.F."/>
        </authorList>
    </citation>
    <scope>NUCLEOTIDE SEQUENCE [LARGE SCALE GENOMIC DNA]</scope>
    <source>
        <strain evidence="1">ZCTH4_d</strain>
    </source>
</reference>
<dbReference type="EMBL" id="QEWE01000002">
    <property type="protein sequence ID" value="REJ31623.1"/>
    <property type="molecule type" value="Genomic_DNA"/>
</dbReference>
<gene>
    <name evidence="1" type="ORF">C6P37_00265</name>
</gene>